<reference evidence="4" key="1">
    <citation type="journal article" date="2023" name="Mol. Phylogenet. Evol.">
        <title>Genome-scale phylogeny and comparative genomics of the fungal order Sordariales.</title>
        <authorList>
            <person name="Hensen N."/>
            <person name="Bonometti L."/>
            <person name="Westerberg I."/>
            <person name="Brannstrom I.O."/>
            <person name="Guillou S."/>
            <person name="Cros-Aarteil S."/>
            <person name="Calhoun S."/>
            <person name="Haridas S."/>
            <person name="Kuo A."/>
            <person name="Mondo S."/>
            <person name="Pangilinan J."/>
            <person name="Riley R."/>
            <person name="LaButti K."/>
            <person name="Andreopoulos B."/>
            <person name="Lipzen A."/>
            <person name="Chen C."/>
            <person name="Yan M."/>
            <person name="Daum C."/>
            <person name="Ng V."/>
            <person name="Clum A."/>
            <person name="Steindorff A."/>
            <person name="Ohm R.A."/>
            <person name="Martin F."/>
            <person name="Silar P."/>
            <person name="Natvig D.O."/>
            <person name="Lalanne C."/>
            <person name="Gautier V."/>
            <person name="Ament-Velasquez S.L."/>
            <person name="Kruys A."/>
            <person name="Hutchinson M.I."/>
            <person name="Powell A.J."/>
            <person name="Barry K."/>
            <person name="Miller A.N."/>
            <person name="Grigoriev I.V."/>
            <person name="Debuchy R."/>
            <person name="Gladieux P."/>
            <person name="Hiltunen Thoren M."/>
            <person name="Johannesson H."/>
        </authorList>
    </citation>
    <scope>NUCLEOTIDE SEQUENCE [LARGE SCALE GENOMIC DNA]</scope>
    <source>
        <strain evidence="4">CBS 340.73</strain>
    </source>
</reference>
<feature type="region of interest" description="Disordered" evidence="2">
    <location>
        <begin position="686"/>
        <end position="775"/>
    </location>
</feature>
<feature type="compositionally biased region" description="Basic and acidic residues" evidence="2">
    <location>
        <begin position="46"/>
        <end position="57"/>
    </location>
</feature>
<evidence type="ECO:0000256" key="1">
    <source>
        <dbReference type="SAM" id="Coils"/>
    </source>
</evidence>
<evidence type="ECO:0000313" key="3">
    <source>
        <dbReference type="EMBL" id="KAK3944977.1"/>
    </source>
</evidence>
<accession>A0AAN6NFQ0</accession>
<feature type="compositionally biased region" description="Polar residues" evidence="2">
    <location>
        <begin position="608"/>
        <end position="618"/>
    </location>
</feature>
<sequence length="794" mass="90759">MADRNAAARRYAEVQAARRNATAEEIQKRGLEPDMDALLDSVNEQSSDRPAPKRTKLDSGAARKIYATTPGGGPPPSSSSPHSTNPHFEAENDPDLKAVWQELRSHPSFQGLSAAQARQYLDLARSRLSLLRQADLAFESQYGLRSARQSRHSKPVFDLIGSLSTCTELIVEVCKHVRPIDIVNLYSISRSFHAALDAHMQSSIVAWARVMAPTSSRIFSGPIYKLWFIRDPAGRPVDANYYDRRWMSQPESICWSAGPVIWNKEIRTVPGLLWFQMVVSREIRVRDIIATLARWGHRLPPGAYLTLKKMWLVMDIAANKARMALFRQTSYFTNLDLYILQMFFVKLVLLTNDPYRGPGGFMLMQLLLGQRSLSALWSMLRRKPGYRTMGDFEVMKIRYDIGPSDDQLDEGLPVKGVPLEEMGAIHFEGWGAGDEHLLRPDELVAIEACRRQLELEKRVTMMMIYGHVDVTTGQSLVPTLEEMYMSDDEYPCQPTTNDQFGGVETSGCGNVPFQKGMWLPKHARKARWESLTAEEKWNIILSDRKEMEFEREVHTLKDRYKESKKKVAELISERAGGAGNKKKWEIRVDGEDDDDTTTDTEKSKSTTQPDPNANANTQNEDDEDKDKDADGDEDEEGGGDPEIQAMMQEIREFEAADEKLKAQADYDYDEEDLDFDYEDYIEHLQQRHQQRFMYEPESEDEDEDEEAEEGEGEEGLEDEVEENLEVDQEVVEEDDEMEEGEICDTDEDESMDETEEENEQGNGDGKGGESEAAKELAKLTRKEIRFYRDYFRQW</sequence>
<proteinExistence type="predicted"/>
<dbReference type="EMBL" id="MU853756">
    <property type="protein sequence ID" value="KAK3944977.1"/>
    <property type="molecule type" value="Genomic_DNA"/>
</dbReference>
<protein>
    <submittedName>
        <fullName evidence="3">Uncharacterized protein</fullName>
    </submittedName>
</protein>
<evidence type="ECO:0000313" key="4">
    <source>
        <dbReference type="Proteomes" id="UP001303473"/>
    </source>
</evidence>
<keyword evidence="1" id="KW-0175">Coiled coil</keyword>
<feature type="region of interest" description="Disordered" evidence="2">
    <location>
        <begin position="15"/>
        <end position="91"/>
    </location>
</feature>
<evidence type="ECO:0000256" key="2">
    <source>
        <dbReference type="SAM" id="MobiDB-lite"/>
    </source>
</evidence>
<feature type="compositionally biased region" description="Basic and acidic residues" evidence="2">
    <location>
        <begin position="766"/>
        <end position="775"/>
    </location>
</feature>
<feature type="compositionally biased region" description="Acidic residues" evidence="2">
    <location>
        <begin position="619"/>
        <end position="639"/>
    </location>
</feature>
<comment type="caution">
    <text evidence="3">The sequence shown here is derived from an EMBL/GenBank/DDBJ whole genome shotgun (WGS) entry which is preliminary data.</text>
</comment>
<feature type="compositionally biased region" description="Acidic residues" evidence="2">
    <location>
        <begin position="696"/>
        <end position="759"/>
    </location>
</feature>
<dbReference type="AlphaFoldDB" id="A0AAN6NFQ0"/>
<feature type="region of interest" description="Disordered" evidence="2">
    <location>
        <begin position="576"/>
        <end position="646"/>
    </location>
</feature>
<dbReference type="Proteomes" id="UP001303473">
    <property type="component" value="Unassembled WGS sequence"/>
</dbReference>
<feature type="compositionally biased region" description="Basic and acidic residues" evidence="2">
    <location>
        <begin position="21"/>
        <end position="32"/>
    </location>
</feature>
<gene>
    <name evidence="3" type="ORF">QBC46DRAFT_250286</name>
</gene>
<keyword evidence="4" id="KW-1185">Reference proteome</keyword>
<name>A0AAN6NFQ0_9PEZI</name>
<organism evidence="3 4">
    <name type="scientific">Diplogelasinospora grovesii</name>
    <dbReference type="NCBI Taxonomy" id="303347"/>
    <lineage>
        <taxon>Eukaryota</taxon>
        <taxon>Fungi</taxon>
        <taxon>Dikarya</taxon>
        <taxon>Ascomycota</taxon>
        <taxon>Pezizomycotina</taxon>
        <taxon>Sordariomycetes</taxon>
        <taxon>Sordariomycetidae</taxon>
        <taxon>Sordariales</taxon>
        <taxon>Diplogelasinosporaceae</taxon>
        <taxon>Diplogelasinospora</taxon>
    </lineage>
</organism>
<feature type="coiled-coil region" evidence="1">
    <location>
        <begin position="546"/>
        <end position="573"/>
    </location>
</feature>